<reference evidence="2 3" key="1">
    <citation type="journal article" date="2013" name="Mar. Genomics">
        <title>Expression of sulfatases in Rhodopirellula baltica and the diversity of sulfatases in the genus Rhodopirellula.</title>
        <authorList>
            <person name="Wegner C.E."/>
            <person name="Richter-Heitmann T."/>
            <person name="Klindworth A."/>
            <person name="Klockow C."/>
            <person name="Richter M."/>
            <person name="Achstetter T."/>
            <person name="Glockner F.O."/>
            <person name="Harder J."/>
        </authorList>
    </citation>
    <scope>NUCLEOTIDE SEQUENCE [LARGE SCALE GENOMIC DNA]</scope>
    <source>
        <strain evidence="2 3">SH28</strain>
    </source>
</reference>
<feature type="compositionally biased region" description="Basic and acidic residues" evidence="1">
    <location>
        <begin position="13"/>
        <end position="28"/>
    </location>
</feature>
<accession>K5DJ94</accession>
<evidence type="ECO:0000313" key="3">
    <source>
        <dbReference type="Proteomes" id="UP000007993"/>
    </source>
</evidence>
<dbReference type="EMBL" id="AMCW01000040">
    <property type="protein sequence ID" value="EKK02924.1"/>
    <property type="molecule type" value="Genomic_DNA"/>
</dbReference>
<protein>
    <submittedName>
        <fullName evidence="2">Uncharacterized protein</fullName>
    </submittedName>
</protein>
<dbReference type="Proteomes" id="UP000007993">
    <property type="component" value="Unassembled WGS sequence"/>
</dbReference>
<comment type="caution">
    <text evidence="2">The sequence shown here is derived from an EMBL/GenBank/DDBJ whole genome shotgun (WGS) entry which is preliminary data.</text>
</comment>
<proteinExistence type="predicted"/>
<feature type="region of interest" description="Disordered" evidence="1">
    <location>
        <begin position="1"/>
        <end position="40"/>
    </location>
</feature>
<gene>
    <name evidence="2" type="ORF">RBSH_01617</name>
</gene>
<evidence type="ECO:0000256" key="1">
    <source>
        <dbReference type="SAM" id="MobiDB-lite"/>
    </source>
</evidence>
<sequence>MKTNRAGQTNRQAIKDGVRKNPVKEGRQSKPKATDLSVDG</sequence>
<name>K5DJ94_RHOBT</name>
<organism evidence="2 3">
    <name type="scientific">Rhodopirellula baltica SH28</name>
    <dbReference type="NCBI Taxonomy" id="993517"/>
    <lineage>
        <taxon>Bacteria</taxon>
        <taxon>Pseudomonadati</taxon>
        <taxon>Planctomycetota</taxon>
        <taxon>Planctomycetia</taxon>
        <taxon>Pirellulales</taxon>
        <taxon>Pirellulaceae</taxon>
        <taxon>Rhodopirellula</taxon>
    </lineage>
</organism>
<dbReference type="PATRIC" id="fig|993517.3.peg.1762"/>
<dbReference type="RefSeq" id="WP_007331493.1">
    <property type="nucleotide sequence ID" value="NZ_AMCW01000040.1"/>
</dbReference>
<feature type="compositionally biased region" description="Polar residues" evidence="1">
    <location>
        <begin position="1"/>
        <end position="12"/>
    </location>
</feature>
<dbReference type="AlphaFoldDB" id="K5DJ94"/>
<evidence type="ECO:0000313" key="2">
    <source>
        <dbReference type="EMBL" id="EKK02924.1"/>
    </source>
</evidence>